<dbReference type="PANTHER" id="PTHR35910">
    <property type="entry name" value="2EXR DOMAIN-CONTAINING PROTEIN"/>
    <property type="match status" value="1"/>
</dbReference>
<dbReference type="PANTHER" id="PTHR35910:SF6">
    <property type="entry name" value="2EXR DOMAIN-CONTAINING PROTEIN"/>
    <property type="match status" value="1"/>
</dbReference>
<sequence>MDIRFPYGPHRIAPQCQAPPIVIRHPHYPTYQSTLLRLPRLDVVKKSGQFDSNFAYGISHETALLACQIIAGNAQDAFLSYDRLGKQSVIMRSEGVLMLAEYYLQVPSRQSDNLPFPIICDFEDWQFPHGHLPEPWLLVEHELMENKSSMNCCLVSGNKGKPAFLVPQGLFPWLQQNRMRDYVAFGDERVGYQSRANVCHLRADILEDFNHRAFALVPKMTSQGYRLIMNYFSAADDLSVPANVFHNRMVHPLGGARLEFLYARFAYAVFGLVEGFAKTTVRRVTIVEPGLDELGLRTWVSNVYWKFPNQIAARRANMANQVSKKRSPERAELDSAAYPVTKLSQRLPTADGYSPQLALREKSKPKTWNMPPSNRELGPLSFASFSTFPENVRLKIWEATWPDPRVIEIRSLPQVDSDDIYDLSRLQLYGTISNWLDKDDCDEDNDEEDDVEKGDAMSQVLNRGEKSNDGASNGGSSLASGDSEDFDIEDARRFGRNPRTIFWRMSRENQHPIALSVCAESRQHTLRSFYYLRHHERSEWSFYLDPTQDVVWLSDSLWKDICFDNEDAVRLGRSYGSRLSHAEQVIVNAEKWRDLEELNILPYFGCLKTIKLLLDDDITPLEISTLLRDIELRFGNDDRFCPRFELVDRRYQVRGQVRVRDITRN</sequence>
<dbReference type="Pfam" id="PF20150">
    <property type="entry name" value="2EXR"/>
    <property type="match status" value="1"/>
</dbReference>
<protein>
    <recommendedName>
        <fullName evidence="2">2EXR domain-containing protein</fullName>
    </recommendedName>
</protein>
<evidence type="ECO:0000313" key="3">
    <source>
        <dbReference type="EMBL" id="PCD21921.1"/>
    </source>
</evidence>
<reference evidence="3 4" key="2">
    <citation type="journal article" date="2017" name="Sci. Rep.">
        <title>A mobile pathogenicity chromosome in Fusarium oxysporum for infection of multiple cucurbit species.</title>
        <authorList>
            <person name="van Dam P."/>
            <person name="Fokkens L."/>
            <person name="Ayukawa Y."/>
            <person name="van der Gragt M."/>
            <person name="Ter Horst A."/>
            <person name="Brankovics B."/>
            <person name="Houterman P.M."/>
            <person name="Arie T."/>
            <person name="Rep M."/>
        </authorList>
    </citation>
    <scope>NUCLEOTIDE SEQUENCE [LARGE SCALE GENOMIC DNA]</scope>
    <source>
        <strain evidence="3 4">Forc016</strain>
    </source>
</reference>
<organism evidence="3 4">
    <name type="scientific">Fusarium oxysporum f. sp. radicis-cucumerinum</name>
    <dbReference type="NCBI Taxonomy" id="327505"/>
    <lineage>
        <taxon>Eukaryota</taxon>
        <taxon>Fungi</taxon>
        <taxon>Dikarya</taxon>
        <taxon>Ascomycota</taxon>
        <taxon>Pezizomycotina</taxon>
        <taxon>Sordariomycetes</taxon>
        <taxon>Hypocreomycetidae</taxon>
        <taxon>Hypocreales</taxon>
        <taxon>Nectriaceae</taxon>
        <taxon>Fusarium</taxon>
        <taxon>Fusarium oxysporum species complex</taxon>
    </lineage>
</organism>
<evidence type="ECO:0000256" key="1">
    <source>
        <dbReference type="SAM" id="MobiDB-lite"/>
    </source>
</evidence>
<feature type="compositionally biased region" description="Low complexity" evidence="1">
    <location>
        <begin position="469"/>
        <end position="481"/>
    </location>
</feature>
<dbReference type="InterPro" id="IPR045518">
    <property type="entry name" value="2EXR"/>
</dbReference>
<comment type="caution">
    <text evidence="3">The sequence shown here is derived from an EMBL/GenBank/DDBJ whole genome shotgun (WGS) entry which is preliminary data.</text>
</comment>
<dbReference type="STRING" id="327505.A0A2H3FR24"/>
<accession>A0A2H3FR24</accession>
<feature type="region of interest" description="Disordered" evidence="1">
    <location>
        <begin position="462"/>
        <end position="483"/>
    </location>
</feature>
<gene>
    <name evidence="3" type="ORF">AU210_015724</name>
</gene>
<name>A0A2H3FR24_FUSOX</name>
<evidence type="ECO:0000313" key="4">
    <source>
        <dbReference type="Proteomes" id="UP000219602"/>
    </source>
</evidence>
<dbReference type="AlphaFoldDB" id="A0A2H3FR24"/>
<reference evidence="3 4" key="1">
    <citation type="journal article" date="2016" name="Environ. Microbiol.">
        <title>Effector profiles distinguish formae speciales of Fusarium oxysporum.</title>
        <authorList>
            <person name="van Dam P."/>
            <person name="Fokkens L."/>
            <person name="Schmidt S.M."/>
            <person name="Linmans J.H."/>
            <person name="Kistler H.C."/>
            <person name="Ma L.J."/>
            <person name="Rep M."/>
        </authorList>
    </citation>
    <scope>NUCLEOTIDE SEQUENCE [LARGE SCALE GENOMIC DNA]</scope>
    <source>
        <strain evidence="3 4">Forc016</strain>
    </source>
</reference>
<proteinExistence type="predicted"/>
<feature type="domain" description="2EXR" evidence="2">
    <location>
        <begin position="382"/>
        <end position="551"/>
    </location>
</feature>
<dbReference type="EMBL" id="MABQ02000012">
    <property type="protein sequence ID" value="PCD21921.1"/>
    <property type="molecule type" value="Genomic_DNA"/>
</dbReference>
<evidence type="ECO:0000259" key="2">
    <source>
        <dbReference type="Pfam" id="PF20150"/>
    </source>
</evidence>
<dbReference type="Proteomes" id="UP000219602">
    <property type="component" value="Chromosome RC"/>
</dbReference>